<dbReference type="EMBL" id="UXUI01010166">
    <property type="protein sequence ID" value="VDD94851.1"/>
    <property type="molecule type" value="Genomic_DNA"/>
</dbReference>
<accession>A0A0N4VHF6</accession>
<dbReference type="WBParaSite" id="EVEC_0001025701-mRNA-1">
    <property type="protein sequence ID" value="EVEC_0001025701-mRNA-1"/>
    <property type="gene ID" value="EVEC_0001025701"/>
</dbReference>
<evidence type="ECO:0000313" key="1">
    <source>
        <dbReference type="EMBL" id="VDD94851.1"/>
    </source>
</evidence>
<protein>
    <submittedName>
        <fullName evidence="1 3">Uncharacterized protein</fullName>
    </submittedName>
</protein>
<gene>
    <name evidence="1" type="ORF">EVEC_LOCUS9602</name>
</gene>
<evidence type="ECO:0000313" key="3">
    <source>
        <dbReference type="WBParaSite" id="EVEC_0001025701-mRNA-1"/>
    </source>
</evidence>
<dbReference type="AlphaFoldDB" id="A0A0N4VHF6"/>
<proteinExistence type="predicted"/>
<keyword evidence="2" id="KW-1185">Reference proteome</keyword>
<name>A0A0N4VHF6_ENTVE</name>
<evidence type="ECO:0000313" key="2">
    <source>
        <dbReference type="Proteomes" id="UP000274131"/>
    </source>
</evidence>
<organism evidence="3">
    <name type="scientific">Enterobius vermicularis</name>
    <name type="common">Human pinworm</name>
    <dbReference type="NCBI Taxonomy" id="51028"/>
    <lineage>
        <taxon>Eukaryota</taxon>
        <taxon>Metazoa</taxon>
        <taxon>Ecdysozoa</taxon>
        <taxon>Nematoda</taxon>
        <taxon>Chromadorea</taxon>
        <taxon>Rhabditida</taxon>
        <taxon>Spirurina</taxon>
        <taxon>Oxyuridomorpha</taxon>
        <taxon>Oxyuroidea</taxon>
        <taxon>Oxyuridae</taxon>
        <taxon>Enterobius</taxon>
    </lineage>
</organism>
<dbReference type="Proteomes" id="UP000274131">
    <property type="component" value="Unassembled WGS sequence"/>
</dbReference>
<reference evidence="3" key="1">
    <citation type="submission" date="2017-02" db="UniProtKB">
        <authorList>
            <consortium name="WormBaseParasite"/>
        </authorList>
    </citation>
    <scope>IDENTIFICATION</scope>
</reference>
<sequence>MDLRIFLRSHGPLRREGGIEGWEMGWERGGEEQSGEANCGYGKTNSGGVGVPTSAPGSATVVGCKTVSEKIEKLIWHLFMIIVVTNE</sequence>
<reference evidence="1 2" key="2">
    <citation type="submission" date="2018-10" db="EMBL/GenBank/DDBJ databases">
        <authorList>
            <consortium name="Pathogen Informatics"/>
        </authorList>
    </citation>
    <scope>NUCLEOTIDE SEQUENCE [LARGE SCALE GENOMIC DNA]</scope>
</reference>